<feature type="compositionally biased region" description="Low complexity" evidence="1">
    <location>
        <begin position="64"/>
        <end position="79"/>
    </location>
</feature>
<reference evidence="3" key="1">
    <citation type="journal article" date="2005" name="Nature">
        <title>The map-based sequence of the rice genome.</title>
        <authorList>
            <consortium name="International rice genome sequencing project (IRGSP)"/>
            <person name="Matsumoto T."/>
            <person name="Wu J."/>
            <person name="Kanamori H."/>
            <person name="Katayose Y."/>
            <person name="Fujisawa M."/>
            <person name="Namiki N."/>
            <person name="Mizuno H."/>
            <person name="Yamamoto K."/>
            <person name="Antonio B.A."/>
            <person name="Baba T."/>
            <person name="Sakata K."/>
            <person name="Nagamura Y."/>
            <person name="Aoki H."/>
            <person name="Arikawa K."/>
            <person name="Arita K."/>
            <person name="Bito T."/>
            <person name="Chiden Y."/>
            <person name="Fujitsuka N."/>
            <person name="Fukunaka R."/>
            <person name="Hamada M."/>
            <person name="Harada C."/>
            <person name="Hayashi A."/>
            <person name="Hijishita S."/>
            <person name="Honda M."/>
            <person name="Hosokawa S."/>
            <person name="Ichikawa Y."/>
            <person name="Idonuma A."/>
            <person name="Iijima M."/>
            <person name="Ikeda M."/>
            <person name="Ikeno M."/>
            <person name="Ito K."/>
            <person name="Ito S."/>
            <person name="Ito T."/>
            <person name="Ito Y."/>
            <person name="Ito Y."/>
            <person name="Iwabuchi A."/>
            <person name="Kamiya K."/>
            <person name="Karasawa W."/>
            <person name="Kurita K."/>
            <person name="Katagiri S."/>
            <person name="Kikuta A."/>
            <person name="Kobayashi H."/>
            <person name="Kobayashi N."/>
            <person name="Machita K."/>
            <person name="Maehara T."/>
            <person name="Masukawa M."/>
            <person name="Mizubayashi T."/>
            <person name="Mukai Y."/>
            <person name="Nagasaki H."/>
            <person name="Nagata Y."/>
            <person name="Naito S."/>
            <person name="Nakashima M."/>
            <person name="Nakama Y."/>
            <person name="Nakamichi Y."/>
            <person name="Nakamura M."/>
            <person name="Meguro A."/>
            <person name="Negishi M."/>
            <person name="Ohta I."/>
            <person name="Ohta T."/>
            <person name="Okamoto M."/>
            <person name="Ono N."/>
            <person name="Saji S."/>
            <person name="Sakaguchi M."/>
            <person name="Sakai K."/>
            <person name="Shibata M."/>
            <person name="Shimokawa T."/>
            <person name="Song J."/>
            <person name="Takazaki Y."/>
            <person name="Terasawa K."/>
            <person name="Tsugane M."/>
            <person name="Tsuji K."/>
            <person name="Ueda S."/>
            <person name="Waki K."/>
            <person name="Yamagata H."/>
            <person name="Yamamoto M."/>
            <person name="Yamamoto S."/>
            <person name="Yamane H."/>
            <person name="Yoshiki S."/>
            <person name="Yoshihara R."/>
            <person name="Yukawa K."/>
            <person name="Zhong H."/>
            <person name="Yano M."/>
            <person name="Yuan Q."/>
            <person name="Ouyang S."/>
            <person name="Liu J."/>
            <person name="Jones K.M."/>
            <person name="Gansberger K."/>
            <person name="Moffat K."/>
            <person name="Hill J."/>
            <person name="Bera J."/>
            <person name="Fadrosh D."/>
            <person name="Jin S."/>
            <person name="Johri S."/>
            <person name="Kim M."/>
            <person name="Overton L."/>
            <person name="Reardon M."/>
            <person name="Tsitrin T."/>
            <person name="Vuong H."/>
            <person name="Weaver B."/>
            <person name="Ciecko A."/>
            <person name="Tallon L."/>
            <person name="Jackson J."/>
            <person name="Pai G."/>
            <person name="Aken S.V."/>
            <person name="Utterback T."/>
            <person name="Reidmuller S."/>
            <person name="Feldblyum T."/>
            <person name="Hsiao J."/>
            <person name="Zismann V."/>
            <person name="Iobst S."/>
            <person name="de Vazeille A.R."/>
            <person name="Buell C.R."/>
            <person name="Ying K."/>
            <person name="Li Y."/>
            <person name="Lu T."/>
            <person name="Huang Y."/>
            <person name="Zhao Q."/>
            <person name="Feng Q."/>
            <person name="Zhang L."/>
            <person name="Zhu J."/>
            <person name="Weng Q."/>
            <person name="Mu J."/>
            <person name="Lu Y."/>
            <person name="Fan D."/>
            <person name="Liu Y."/>
            <person name="Guan J."/>
            <person name="Zhang Y."/>
            <person name="Yu S."/>
            <person name="Liu X."/>
            <person name="Zhang Y."/>
            <person name="Hong G."/>
            <person name="Han B."/>
            <person name="Choisne N."/>
            <person name="Demange N."/>
            <person name="Orjeda G."/>
            <person name="Samain S."/>
            <person name="Cattolico L."/>
            <person name="Pelletier E."/>
            <person name="Couloux A."/>
            <person name="Segurens B."/>
            <person name="Wincker P."/>
            <person name="D'Hont A."/>
            <person name="Scarpelli C."/>
            <person name="Weissenbach J."/>
            <person name="Salanoubat M."/>
            <person name="Quetier F."/>
            <person name="Yu Y."/>
            <person name="Kim H.R."/>
            <person name="Rambo T."/>
            <person name="Currie J."/>
            <person name="Collura K."/>
            <person name="Luo M."/>
            <person name="Yang T."/>
            <person name="Ammiraju J.S.S."/>
            <person name="Engler F."/>
            <person name="Soderlund C."/>
            <person name="Wing R.A."/>
            <person name="Palmer L.E."/>
            <person name="de la Bastide M."/>
            <person name="Spiegel L."/>
            <person name="Nascimento L."/>
            <person name="Zutavern T."/>
            <person name="O'Shaughnessy A."/>
            <person name="Dike S."/>
            <person name="Dedhia N."/>
            <person name="Preston R."/>
            <person name="Balija V."/>
            <person name="McCombie W.R."/>
            <person name="Chow T."/>
            <person name="Chen H."/>
            <person name="Chung M."/>
            <person name="Chen C."/>
            <person name="Shaw J."/>
            <person name="Wu H."/>
            <person name="Hsiao K."/>
            <person name="Chao Y."/>
            <person name="Chu M."/>
            <person name="Cheng C."/>
            <person name="Hour A."/>
            <person name="Lee P."/>
            <person name="Lin S."/>
            <person name="Lin Y."/>
            <person name="Liou J."/>
            <person name="Liu S."/>
            <person name="Hsing Y."/>
            <person name="Raghuvanshi S."/>
            <person name="Mohanty A."/>
            <person name="Bharti A.K."/>
            <person name="Gaur A."/>
            <person name="Gupta V."/>
            <person name="Kumar D."/>
            <person name="Ravi V."/>
            <person name="Vij S."/>
            <person name="Kapur A."/>
            <person name="Khurana P."/>
            <person name="Khurana P."/>
            <person name="Khurana J.P."/>
            <person name="Tyagi A.K."/>
            <person name="Gaikwad K."/>
            <person name="Singh A."/>
            <person name="Dalal V."/>
            <person name="Srivastava S."/>
            <person name="Dixit A."/>
            <person name="Pal A.K."/>
            <person name="Ghazi I.A."/>
            <person name="Yadav M."/>
            <person name="Pandit A."/>
            <person name="Bhargava A."/>
            <person name="Sureshbabu K."/>
            <person name="Batra K."/>
            <person name="Sharma T.R."/>
            <person name="Mohapatra T."/>
            <person name="Singh N.K."/>
            <person name="Messing J."/>
            <person name="Nelson A.B."/>
            <person name="Fuks G."/>
            <person name="Kavchok S."/>
            <person name="Keizer G."/>
            <person name="Linton E."/>
            <person name="Llaca V."/>
            <person name="Song R."/>
            <person name="Tanyolac B."/>
            <person name="Young S."/>
            <person name="Ho-Il K."/>
            <person name="Hahn J.H."/>
            <person name="Sangsakoo G."/>
            <person name="Vanavichit A."/>
            <person name="de Mattos Luiz.A.T."/>
            <person name="Zimmer P.D."/>
            <person name="Malone G."/>
            <person name="Dellagostin O."/>
            <person name="de Oliveira A.C."/>
            <person name="Bevan M."/>
            <person name="Bancroft I."/>
            <person name="Minx P."/>
            <person name="Cordum H."/>
            <person name="Wilson R."/>
            <person name="Cheng Z."/>
            <person name="Jin W."/>
            <person name="Jiang J."/>
            <person name="Leong S.A."/>
            <person name="Iwama H."/>
            <person name="Gojobori T."/>
            <person name="Itoh T."/>
            <person name="Niimura Y."/>
            <person name="Fujii Y."/>
            <person name="Habara T."/>
            <person name="Sakai H."/>
            <person name="Sato Y."/>
            <person name="Wilson G."/>
            <person name="Kumar K."/>
            <person name="McCouch S."/>
            <person name="Juretic N."/>
            <person name="Hoen D."/>
            <person name="Wright S."/>
            <person name="Bruskiewich R."/>
            <person name="Bureau T."/>
            <person name="Miyao A."/>
            <person name="Hirochika H."/>
            <person name="Nishikawa T."/>
            <person name="Kadowaki K."/>
            <person name="Sugiura M."/>
            <person name="Burr B."/>
            <person name="Sasaki T."/>
        </authorList>
    </citation>
    <scope>NUCLEOTIDE SEQUENCE [LARGE SCALE GENOMIC DNA]</scope>
    <source>
        <strain evidence="3">cv. Nipponbare</strain>
    </source>
</reference>
<evidence type="ECO:0000313" key="3">
    <source>
        <dbReference type="Proteomes" id="UP000000763"/>
    </source>
</evidence>
<evidence type="ECO:0000256" key="1">
    <source>
        <dbReference type="SAM" id="MobiDB-lite"/>
    </source>
</evidence>
<dbReference type="Proteomes" id="UP000000763">
    <property type="component" value="Chromosome 11"/>
</dbReference>
<dbReference type="AlphaFoldDB" id="Q2R6K7"/>
<sequence>MGARRGAGLEAVAARAARQWDGDGDGVAAAIGRRRSDGMARRCAGLGARRWDGRAAGQGRGARGDATARGAAAAMATAHGGRRRWRRDGRRRRGAHGRLGRRGGRGGGGLGRKENSRQSSLVSSLNVKGQHTTRFQREKESGAHSAYPWKFMWEGSDCVGADGRRSREVRMGREPKILMGARSCVTQSACCTLSDFILCLYFLIAKRGDPLGLVLSRGAAAAFPMETTPTSSAATPTMTTGDGDSPPAKALAEDYGLYWTVQQKIDDLLQRSERNIMPKHPEFATY</sequence>
<feature type="compositionally biased region" description="Low complexity" evidence="1">
    <location>
        <begin position="227"/>
        <end position="240"/>
    </location>
</feature>
<feature type="compositionally biased region" description="Polar residues" evidence="1">
    <location>
        <begin position="117"/>
        <end position="133"/>
    </location>
</feature>
<name>Q2R6K7_ORYSJ</name>
<evidence type="ECO:0000313" key="2">
    <source>
        <dbReference type="EMBL" id="AAX94918.1"/>
    </source>
</evidence>
<accession>Q2R6K7</accession>
<organism evidence="2 3">
    <name type="scientific">Oryza sativa subsp. japonica</name>
    <name type="common">Rice</name>
    <dbReference type="NCBI Taxonomy" id="39947"/>
    <lineage>
        <taxon>Eukaryota</taxon>
        <taxon>Viridiplantae</taxon>
        <taxon>Streptophyta</taxon>
        <taxon>Embryophyta</taxon>
        <taxon>Tracheophyta</taxon>
        <taxon>Spermatophyta</taxon>
        <taxon>Magnoliopsida</taxon>
        <taxon>Liliopsida</taxon>
        <taxon>Poales</taxon>
        <taxon>Poaceae</taxon>
        <taxon>BOP clade</taxon>
        <taxon>Oryzoideae</taxon>
        <taxon>Oryzeae</taxon>
        <taxon>Oryzinae</taxon>
        <taxon>Oryza</taxon>
        <taxon>Oryza sativa</taxon>
    </lineage>
</organism>
<reference evidence="3" key="2">
    <citation type="journal article" date="2008" name="Nucleic Acids Res.">
        <title>The rice annotation project database (RAP-DB): 2008 update.</title>
        <authorList>
            <consortium name="The rice annotation project (RAP)"/>
        </authorList>
    </citation>
    <scope>GENOME REANNOTATION</scope>
    <source>
        <strain evidence="3">cv. Nipponbare</strain>
    </source>
</reference>
<gene>
    <name evidence="2" type="ordered locus">LOC_Os11g19710</name>
</gene>
<feature type="compositionally biased region" description="Basic residues" evidence="1">
    <location>
        <begin position="80"/>
        <end position="104"/>
    </location>
</feature>
<feature type="region of interest" description="Disordered" evidence="1">
    <location>
        <begin position="53"/>
        <end position="141"/>
    </location>
</feature>
<dbReference type="EMBL" id="AC112208">
    <property type="protein sequence ID" value="AAX94918.1"/>
    <property type="molecule type" value="Genomic_DNA"/>
</dbReference>
<proteinExistence type="predicted"/>
<feature type="region of interest" description="Disordered" evidence="1">
    <location>
        <begin position="227"/>
        <end position="246"/>
    </location>
</feature>
<protein>
    <submittedName>
        <fullName evidence="2">Uncharacterized protein</fullName>
    </submittedName>
</protein>